<evidence type="ECO:0000313" key="1">
    <source>
        <dbReference type="EMBL" id="KAG2235553.1"/>
    </source>
</evidence>
<dbReference type="EMBL" id="JAEPRE010000031">
    <property type="protein sequence ID" value="KAG2235553.1"/>
    <property type="molecule type" value="Genomic_DNA"/>
</dbReference>
<dbReference type="AlphaFoldDB" id="A0A8H7W0L4"/>
<evidence type="ECO:0000313" key="2">
    <source>
        <dbReference type="Proteomes" id="UP000613177"/>
    </source>
</evidence>
<protein>
    <submittedName>
        <fullName evidence="1">Uncharacterized protein</fullName>
    </submittedName>
</protein>
<comment type="caution">
    <text evidence="1">The sequence shown here is derived from an EMBL/GenBank/DDBJ whole genome shotgun (WGS) entry which is preliminary data.</text>
</comment>
<keyword evidence="2" id="KW-1185">Reference proteome</keyword>
<accession>A0A8H7W0L4</accession>
<dbReference type="Proteomes" id="UP000613177">
    <property type="component" value="Unassembled WGS sequence"/>
</dbReference>
<organism evidence="1 2">
    <name type="scientific">Thamnidium elegans</name>
    <dbReference type="NCBI Taxonomy" id="101142"/>
    <lineage>
        <taxon>Eukaryota</taxon>
        <taxon>Fungi</taxon>
        <taxon>Fungi incertae sedis</taxon>
        <taxon>Mucoromycota</taxon>
        <taxon>Mucoromycotina</taxon>
        <taxon>Mucoromycetes</taxon>
        <taxon>Mucorales</taxon>
        <taxon>Mucorineae</taxon>
        <taxon>Mucoraceae</taxon>
        <taxon>Thamnidium</taxon>
    </lineage>
</organism>
<proteinExistence type="predicted"/>
<name>A0A8H7W0L4_9FUNG</name>
<sequence>MKKVHNLSQYTYCVAIYLDRTKIGLNCFSTSTRKTKNFNRALQKDTFIAYDEHKKKVLSWGDKSFHNNYGDFVKIDQFSKRLNRIFQLKEENENIKNLDMLHYVFVVPSEWEEKIREDIIRPIFVEAGLISKSHHEDKLFFCSDLETMCYSLTNSDNKRLCLKRGKNTALCRLTPIKEDKLLIKLDLISPLNCLFDFSGSMIYTKVVRSAFISFTLDDIENGIKTFIGERLPAAIQEAIIEDILGRMKDVYFYTKFDDCNNILYLLREPLISNKRDWYLDTEQKEFIKSICIYNICSGFRKTLLDNLKYLLFNNHVKDYDIFTTAENSDDTYILNINLVSWFKCMLEHILFGANRYAFDAIQNSNIYSKPRIRHTEKSVSSSSIFLKSKPDAIMNIDISLESTQLSFSILDENGLTKEIWDHNDFMTGTSFSEVTTLTELIENKNAAVTKDATAKKVLLKCIAFSKKQLIGNKFLFSGDKDPRDKHIVKEIKDILRGETPEETTLVSIQQQKYIKTFIRIYILYISEVVLSKLSSFIESNVDIKIGYAVTIEKILLEKLFGTEDNLRDIIYASGLIRKGDRFKKLRIITQGEGILPLIQQSYELEFSINSFFVLAQLHESYIQLTLNRVVTASDSNEDGSESIITQDKIIHIPSIHDSFCLKMWNNIMADSTLIQLCDTHIKNDAIELLELFSTKNLEKFKKNLRNYISKQVLGKNSVVQYTDQTTIYISTSCICSVRITISDIIDISFRPVLQEVISAVYTSLINKQLFREYRNIEYIFHMICFNYNPWFQPIFMKILEDENNQFMYDKRIDIPCYVIPKLWNQILQPVLKQRPLLYKVFRVGVLHQVFSKSYGFSFDHIFFNQLSHNTNRHFNYRYKSSDTKTISFDNKSVFLLFKKGDKISTQTKRIFNLSLKSATLRGRFGIQYFKMRNLDNLGFDEIYSFDHTSEKIEGPQIGGPFDNIGSELPVVISIVYEGYPSSFSLSTKVVGDEMEPYNIIRPAEPTTLARF</sequence>
<gene>
    <name evidence="1" type="ORF">INT48_003116</name>
</gene>
<reference evidence="1" key="1">
    <citation type="submission" date="2021-01" db="EMBL/GenBank/DDBJ databases">
        <title>Metabolic potential, ecology and presence of endohyphal bacteria is reflected in genomic diversity of Mucoromycotina.</title>
        <authorList>
            <person name="Muszewska A."/>
            <person name="Okrasinska A."/>
            <person name="Steczkiewicz K."/>
            <person name="Drgas O."/>
            <person name="Orlowska M."/>
            <person name="Perlinska-Lenart U."/>
            <person name="Aleksandrzak-Piekarczyk T."/>
            <person name="Szatraj K."/>
            <person name="Zielenkiewicz U."/>
            <person name="Pilsyk S."/>
            <person name="Malc E."/>
            <person name="Mieczkowski P."/>
            <person name="Kruszewska J.S."/>
            <person name="Biernat P."/>
            <person name="Pawlowska J."/>
        </authorList>
    </citation>
    <scope>NUCLEOTIDE SEQUENCE</scope>
    <source>
        <strain evidence="1">WA0000018081</strain>
    </source>
</reference>